<dbReference type="GO" id="GO:0016779">
    <property type="term" value="F:nucleotidyltransferase activity"/>
    <property type="evidence" value="ECO:0007669"/>
    <property type="project" value="UniProtKB-KW"/>
</dbReference>
<evidence type="ECO:0000256" key="6">
    <source>
        <dbReference type="ARBA" id="ARBA00022840"/>
    </source>
</evidence>
<dbReference type="EMBL" id="PFQK01000099">
    <property type="protein sequence ID" value="PJC81231.1"/>
    <property type="molecule type" value="Genomic_DNA"/>
</dbReference>
<keyword evidence="6" id="KW-0067">ATP-binding</keyword>
<keyword evidence="2" id="KW-0808">Transferase</keyword>
<dbReference type="PANTHER" id="PTHR33571:SF14">
    <property type="entry name" value="PROTEIN ADENYLYLTRANSFERASE MJ0435-RELATED"/>
    <property type="match status" value="1"/>
</dbReference>
<sequence length="100" mass="11703">MIVNPFEPELIDKMSQVLKKNDVVYAGIFGSYAKNMQKNESDIDLLIEFNPHKRKTLFDMVDIQYELQNIFNKKVDLVTKNSLNKYIKNEIENSVKVIYG</sequence>
<evidence type="ECO:0000256" key="3">
    <source>
        <dbReference type="ARBA" id="ARBA00022695"/>
    </source>
</evidence>
<organism evidence="9 10">
    <name type="scientific">Candidatus Roizmanbacteria bacterium CG_4_8_14_3_um_filter_36_10</name>
    <dbReference type="NCBI Taxonomy" id="1974834"/>
    <lineage>
        <taxon>Bacteria</taxon>
        <taxon>Candidatus Roizmaniibacteriota</taxon>
    </lineage>
</organism>
<comment type="cofactor">
    <cofactor evidence="1">
        <name>Mg(2+)</name>
        <dbReference type="ChEBI" id="CHEBI:18420"/>
    </cofactor>
</comment>
<accession>A0A2M8GKZ1</accession>
<dbReference type="CDD" id="cd05403">
    <property type="entry name" value="NT_KNTase_like"/>
    <property type="match status" value="1"/>
</dbReference>
<evidence type="ECO:0000256" key="4">
    <source>
        <dbReference type="ARBA" id="ARBA00022723"/>
    </source>
</evidence>
<dbReference type="PANTHER" id="PTHR33571">
    <property type="entry name" value="SSL8005 PROTEIN"/>
    <property type="match status" value="1"/>
</dbReference>
<dbReference type="GO" id="GO:0005524">
    <property type="term" value="F:ATP binding"/>
    <property type="evidence" value="ECO:0007669"/>
    <property type="project" value="UniProtKB-KW"/>
</dbReference>
<proteinExistence type="predicted"/>
<dbReference type="InterPro" id="IPR052038">
    <property type="entry name" value="Type-VII_TA_antitoxin"/>
</dbReference>
<keyword evidence="4" id="KW-0479">Metal-binding</keyword>
<evidence type="ECO:0000256" key="7">
    <source>
        <dbReference type="ARBA" id="ARBA00022842"/>
    </source>
</evidence>
<dbReference type="InterPro" id="IPR041633">
    <property type="entry name" value="Polbeta"/>
</dbReference>
<dbReference type="SUPFAM" id="SSF81301">
    <property type="entry name" value="Nucleotidyltransferase"/>
    <property type="match status" value="1"/>
</dbReference>
<evidence type="ECO:0000256" key="2">
    <source>
        <dbReference type="ARBA" id="ARBA00022679"/>
    </source>
</evidence>
<feature type="domain" description="Polymerase beta nucleotidyltransferase" evidence="8">
    <location>
        <begin position="13"/>
        <end position="99"/>
    </location>
</feature>
<evidence type="ECO:0000313" key="9">
    <source>
        <dbReference type="EMBL" id="PJC81231.1"/>
    </source>
</evidence>
<protein>
    <recommendedName>
        <fullName evidence="8">Polymerase beta nucleotidyltransferase domain-containing protein</fullName>
    </recommendedName>
</protein>
<dbReference type="Gene3D" id="3.30.460.10">
    <property type="entry name" value="Beta Polymerase, domain 2"/>
    <property type="match status" value="1"/>
</dbReference>
<keyword evidence="5" id="KW-0547">Nucleotide-binding</keyword>
<name>A0A2M8GKZ1_9BACT</name>
<keyword evidence="7" id="KW-0460">Magnesium</keyword>
<dbReference type="InterPro" id="IPR043519">
    <property type="entry name" value="NT_sf"/>
</dbReference>
<keyword evidence="3" id="KW-0548">Nucleotidyltransferase</keyword>
<evidence type="ECO:0000259" key="8">
    <source>
        <dbReference type="Pfam" id="PF18765"/>
    </source>
</evidence>
<dbReference type="Pfam" id="PF18765">
    <property type="entry name" value="Polbeta"/>
    <property type="match status" value="1"/>
</dbReference>
<dbReference type="GO" id="GO:0046872">
    <property type="term" value="F:metal ion binding"/>
    <property type="evidence" value="ECO:0007669"/>
    <property type="project" value="UniProtKB-KW"/>
</dbReference>
<gene>
    <name evidence="9" type="ORF">CO007_05770</name>
</gene>
<comment type="caution">
    <text evidence="9">The sequence shown here is derived from an EMBL/GenBank/DDBJ whole genome shotgun (WGS) entry which is preliminary data.</text>
</comment>
<evidence type="ECO:0000313" key="10">
    <source>
        <dbReference type="Proteomes" id="UP000229370"/>
    </source>
</evidence>
<dbReference type="AlphaFoldDB" id="A0A2M8GKZ1"/>
<dbReference type="Proteomes" id="UP000229370">
    <property type="component" value="Unassembled WGS sequence"/>
</dbReference>
<evidence type="ECO:0000256" key="1">
    <source>
        <dbReference type="ARBA" id="ARBA00001946"/>
    </source>
</evidence>
<evidence type="ECO:0000256" key="5">
    <source>
        <dbReference type="ARBA" id="ARBA00022741"/>
    </source>
</evidence>
<reference evidence="10" key="1">
    <citation type="submission" date="2017-09" db="EMBL/GenBank/DDBJ databases">
        <title>Depth-based differentiation of microbial function through sediment-hosted aquifers and enrichment of novel symbionts in the deep terrestrial subsurface.</title>
        <authorList>
            <person name="Probst A.J."/>
            <person name="Ladd B."/>
            <person name="Jarett J.K."/>
            <person name="Geller-Mcgrath D.E."/>
            <person name="Sieber C.M.K."/>
            <person name="Emerson J.B."/>
            <person name="Anantharaman K."/>
            <person name="Thomas B.C."/>
            <person name="Malmstrom R."/>
            <person name="Stieglmeier M."/>
            <person name="Klingl A."/>
            <person name="Woyke T."/>
            <person name="Ryan C.M."/>
            <person name="Banfield J.F."/>
        </authorList>
    </citation>
    <scope>NUCLEOTIDE SEQUENCE [LARGE SCALE GENOMIC DNA]</scope>
</reference>